<evidence type="ECO:0000259" key="5">
    <source>
        <dbReference type="PROSITE" id="PS51504"/>
    </source>
</evidence>
<name>A0A7K7VKG0_EUDEL</name>
<dbReference type="PANTHER" id="PTHR11467:SF42">
    <property type="entry name" value="HISTONE H1.8"/>
    <property type="match status" value="1"/>
</dbReference>
<protein>
    <submittedName>
        <fullName evidence="6">H1FOO protein</fullName>
    </submittedName>
</protein>
<dbReference type="SMART" id="SM00526">
    <property type="entry name" value="H15"/>
    <property type="match status" value="1"/>
</dbReference>
<gene>
    <name evidence="6" type="primary">H1foo</name>
    <name evidence="6" type="ORF">EUDELE_R14633</name>
</gene>
<dbReference type="GO" id="GO:0003690">
    <property type="term" value="F:double-stranded DNA binding"/>
    <property type="evidence" value="ECO:0007669"/>
    <property type="project" value="TreeGrafter"/>
</dbReference>
<evidence type="ECO:0000256" key="4">
    <source>
        <dbReference type="ARBA" id="ARBA00023242"/>
    </source>
</evidence>
<dbReference type="GO" id="GO:0031492">
    <property type="term" value="F:nucleosomal DNA binding"/>
    <property type="evidence" value="ECO:0007669"/>
    <property type="project" value="TreeGrafter"/>
</dbReference>
<organism evidence="6 7">
    <name type="scientific">Eudromia elegans</name>
    <name type="common">Elegant crested-tinamou</name>
    <dbReference type="NCBI Taxonomy" id="8805"/>
    <lineage>
        <taxon>Eukaryota</taxon>
        <taxon>Metazoa</taxon>
        <taxon>Chordata</taxon>
        <taxon>Craniata</taxon>
        <taxon>Vertebrata</taxon>
        <taxon>Euteleostomi</taxon>
        <taxon>Archelosauria</taxon>
        <taxon>Archosauria</taxon>
        <taxon>Dinosauria</taxon>
        <taxon>Saurischia</taxon>
        <taxon>Theropoda</taxon>
        <taxon>Coelurosauria</taxon>
        <taxon>Aves</taxon>
        <taxon>Palaeognathae</taxon>
        <taxon>Tinamiformes</taxon>
        <taxon>Tinamidae</taxon>
        <taxon>Eudromia</taxon>
    </lineage>
</organism>
<comment type="subcellular location">
    <subcellularLocation>
        <location evidence="1">Nucleus</location>
    </subcellularLocation>
</comment>
<dbReference type="OrthoDB" id="1110759at2759"/>
<dbReference type="Proteomes" id="UP000533954">
    <property type="component" value="Unassembled WGS sequence"/>
</dbReference>
<dbReference type="InterPro" id="IPR036390">
    <property type="entry name" value="WH_DNA-bd_sf"/>
</dbReference>
<sequence length="99" mass="10558">LFPIGAAGSAAAPRVPAVRQRRHPPTLAMVVEALEARGEKQGSSVVAIRRYILDKYPSVDATRLKNLLKRALAAGLSRGLLVRPRDSTAIGATGRFKVS</sequence>
<dbReference type="CDD" id="cd00073">
    <property type="entry name" value="H15"/>
    <property type="match status" value="1"/>
</dbReference>
<dbReference type="GO" id="GO:0045910">
    <property type="term" value="P:negative regulation of DNA recombination"/>
    <property type="evidence" value="ECO:0007669"/>
    <property type="project" value="TreeGrafter"/>
</dbReference>
<feature type="non-terminal residue" evidence="6">
    <location>
        <position position="99"/>
    </location>
</feature>
<dbReference type="GO" id="GO:0030261">
    <property type="term" value="P:chromosome condensation"/>
    <property type="evidence" value="ECO:0007669"/>
    <property type="project" value="TreeGrafter"/>
</dbReference>
<dbReference type="Pfam" id="PF00538">
    <property type="entry name" value="Linker_histone"/>
    <property type="match status" value="1"/>
</dbReference>
<dbReference type="GO" id="GO:0000786">
    <property type="term" value="C:nucleosome"/>
    <property type="evidence" value="ECO:0007669"/>
    <property type="project" value="InterPro"/>
</dbReference>
<evidence type="ECO:0000256" key="3">
    <source>
        <dbReference type="ARBA" id="ARBA00023125"/>
    </source>
</evidence>
<dbReference type="FunFam" id="1.10.10.10:FF:000393">
    <property type="entry name" value="Oocyte-specific H1 histone"/>
    <property type="match status" value="1"/>
</dbReference>
<dbReference type="SUPFAM" id="SSF46785">
    <property type="entry name" value="Winged helix' DNA-binding domain"/>
    <property type="match status" value="1"/>
</dbReference>
<keyword evidence="3" id="KW-0238">DNA-binding</keyword>
<dbReference type="EMBL" id="VZSX01000189">
    <property type="protein sequence ID" value="NXA41923.1"/>
    <property type="molecule type" value="Genomic_DNA"/>
</dbReference>
<dbReference type="GO" id="GO:0006334">
    <property type="term" value="P:nucleosome assembly"/>
    <property type="evidence" value="ECO:0007669"/>
    <property type="project" value="InterPro"/>
</dbReference>
<dbReference type="Gene3D" id="1.10.10.10">
    <property type="entry name" value="Winged helix-like DNA-binding domain superfamily/Winged helix DNA-binding domain"/>
    <property type="match status" value="1"/>
</dbReference>
<dbReference type="GO" id="GO:0005634">
    <property type="term" value="C:nucleus"/>
    <property type="evidence" value="ECO:0007669"/>
    <property type="project" value="UniProtKB-SubCell"/>
</dbReference>
<feature type="non-terminal residue" evidence="6">
    <location>
        <position position="1"/>
    </location>
</feature>
<evidence type="ECO:0000313" key="7">
    <source>
        <dbReference type="Proteomes" id="UP000533954"/>
    </source>
</evidence>
<proteinExistence type="predicted"/>
<keyword evidence="7" id="KW-1185">Reference proteome</keyword>
<feature type="domain" description="H15" evidence="5">
    <location>
        <begin position="22"/>
        <end position="99"/>
    </location>
</feature>
<evidence type="ECO:0000256" key="2">
    <source>
        <dbReference type="ARBA" id="ARBA00022454"/>
    </source>
</evidence>
<dbReference type="AlphaFoldDB" id="A0A7K7VKG0"/>
<dbReference type="PROSITE" id="PS51504">
    <property type="entry name" value="H15"/>
    <property type="match status" value="1"/>
</dbReference>
<dbReference type="PANTHER" id="PTHR11467">
    <property type="entry name" value="HISTONE H1"/>
    <property type="match status" value="1"/>
</dbReference>
<evidence type="ECO:0000256" key="1">
    <source>
        <dbReference type="ARBA" id="ARBA00004123"/>
    </source>
</evidence>
<dbReference type="InterPro" id="IPR036388">
    <property type="entry name" value="WH-like_DNA-bd_sf"/>
</dbReference>
<dbReference type="InterPro" id="IPR005818">
    <property type="entry name" value="Histone_H1/H5_H15"/>
</dbReference>
<comment type="caution">
    <text evidence="6">The sequence shown here is derived from an EMBL/GenBank/DDBJ whole genome shotgun (WGS) entry which is preliminary data.</text>
</comment>
<reference evidence="6 7" key="1">
    <citation type="submission" date="2019-09" db="EMBL/GenBank/DDBJ databases">
        <title>Bird 10,000 Genomes (B10K) Project - Family phase.</title>
        <authorList>
            <person name="Zhang G."/>
        </authorList>
    </citation>
    <scope>NUCLEOTIDE SEQUENCE [LARGE SCALE GENOMIC DNA]</scope>
    <source>
        <strain evidence="6">B10K-LSUMZ-16893</strain>
    </source>
</reference>
<keyword evidence="2" id="KW-0158">Chromosome</keyword>
<accession>A0A7K7VKG0</accession>
<evidence type="ECO:0000313" key="6">
    <source>
        <dbReference type="EMBL" id="NXA41923.1"/>
    </source>
</evidence>
<keyword evidence="4" id="KW-0539">Nucleus</keyword>